<keyword evidence="3" id="KW-1185">Reference proteome</keyword>
<feature type="compositionally biased region" description="Polar residues" evidence="1">
    <location>
        <begin position="33"/>
        <end position="55"/>
    </location>
</feature>
<proteinExistence type="predicted"/>
<dbReference type="AlphaFoldDB" id="A0A7J7M5V6"/>
<feature type="non-terminal residue" evidence="2">
    <location>
        <position position="1"/>
    </location>
</feature>
<protein>
    <submittedName>
        <fullName evidence="2">Uncharacterized protein</fullName>
    </submittedName>
</protein>
<dbReference type="EMBL" id="JACGCM010001753">
    <property type="protein sequence ID" value="KAF6150190.1"/>
    <property type="molecule type" value="Genomic_DNA"/>
</dbReference>
<evidence type="ECO:0000313" key="2">
    <source>
        <dbReference type="EMBL" id="KAF6150190.1"/>
    </source>
</evidence>
<reference evidence="2 3" key="1">
    <citation type="journal article" date="2020" name="IScience">
        <title>Genome Sequencing of the Endangered Kingdonia uniflora (Circaeasteraceae, Ranunculales) Reveals Potential Mechanisms of Evolutionary Specialization.</title>
        <authorList>
            <person name="Sun Y."/>
            <person name="Deng T."/>
            <person name="Zhang A."/>
            <person name="Moore M.J."/>
            <person name="Landis J.B."/>
            <person name="Lin N."/>
            <person name="Zhang H."/>
            <person name="Zhang X."/>
            <person name="Huang J."/>
            <person name="Zhang X."/>
            <person name="Sun H."/>
            <person name="Wang H."/>
        </authorList>
    </citation>
    <scope>NUCLEOTIDE SEQUENCE [LARGE SCALE GENOMIC DNA]</scope>
    <source>
        <strain evidence="2">TB1705</strain>
        <tissue evidence="2">Leaf</tissue>
    </source>
</reference>
<name>A0A7J7M5V6_9MAGN</name>
<comment type="caution">
    <text evidence="2">The sequence shown here is derived from an EMBL/GenBank/DDBJ whole genome shotgun (WGS) entry which is preliminary data.</text>
</comment>
<organism evidence="2 3">
    <name type="scientific">Kingdonia uniflora</name>
    <dbReference type="NCBI Taxonomy" id="39325"/>
    <lineage>
        <taxon>Eukaryota</taxon>
        <taxon>Viridiplantae</taxon>
        <taxon>Streptophyta</taxon>
        <taxon>Embryophyta</taxon>
        <taxon>Tracheophyta</taxon>
        <taxon>Spermatophyta</taxon>
        <taxon>Magnoliopsida</taxon>
        <taxon>Ranunculales</taxon>
        <taxon>Circaeasteraceae</taxon>
        <taxon>Kingdonia</taxon>
    </lineage>
</organism>
<evidence type="ECO:0000256" key="1">
    <source>
        <dbReference type="SAM" id="MobiDB-lite"/>
    </source>
</evidence>
<gene>
    <name evidence="2" type="ORF">GIB67_023145</name>
</gene>
<dbReference type="Proteomes" id="UP000541444">
    <property type="component" value="Unassembled WGS sequence"/>
</dbReference>
<evidence type="ECO:0000313" key="3">
    <source>
        <dbReference type="Proteomes" id="UP000541444"/>
    </source>
</evidence>
<feature type="compositionally biased region" description="Low complexity" evidence="1">
    <location>
        <begin position="16"/>
        <end position="28"/>
    </location>
</feature>
<sequence length="55" mass="6219">SLTNPSNHRRRLAKDITTTTQTKYITQNKKIESAQSTMSNSLSCHPQSKSQAHFD</sequence>
<accession>A0A7J7M5V6</accession>
<feature type="region of interest" description="Disordered" evidence="1">
    <location>
        <begin position="1"/>
        <end position="55"/>
    </location>
</feature>